<dbReference type="AlphaFoldDB" id="A0A6J8DNG1"/>
<keyword evidence="1" id="KW-0479">Metal-binding</keyword>
<keyword evidence="1" id="KW-0862">Zinc</keyword>
<dbReference type="OrthoDB" id="6219192at2759"/>
<dbReference type="PROSITE" id="PS50119">
    <property type="entry name" value="ZF_BBOX"/>
    <property type="match status" value="2"/>
</dbReference>
<evidence type="ECO:0000313" key="4">
    <source>
        <dbReference type="Proteomes" id="UP000507470"/>
    </source>
</evidence>
<dbReference type="CDD" id="cd19757">
    <property type="entry name" value="Bbox1"/>
    <property type="match status" value="1"/>
</dbReference>
<keyword evidence="4" id="KW-1185">Reference proteome</keyword>
<gene>
    <name evidence="3" type="ORF">MCOR_42053</name>
</gene>
<dbReference type="GO" id="GO:0008270">
    <property type="term" value="F:zinc ion binding"/>
    <property type="evidence" value="ECO:0007669"/>
    <property type="project" value="UniProtKB-KW"/>
</dbReference>
<feature type="domain" description="B box-type" evidence="2">
    <location>
        <begin position="56"/>
        <end position="96"/>
    </location>
</feature>
<dbReference type="Proteomes" id="UP000507470">
    <property type="component" value="Unassembled WGS sequence"/>
</dbReference>
<evidence type="ECO:0000313" key="3">
    <source>
        <dbReference type="EMBL" id="CAC5408684.1"/>
    </source>
</evidence>
<dbReference type="SUPFAM" id="SSF57845">
    <property type="entry name" value="B-box zinc-binding domain"/>
    <property type="match status" value="1"/>
</dbReference>
<proteinExistence type="predicted"/>
<organism evidence="3 4">
    <name type="scientific">Mytilus coruscus</name>
    <name type="common">Sea mussel</name>
    <dbReference type="NCBI Taxonomy" id="42192"/>
    <lineage>
        <taxon>Eukaryota</taxon>
        <taxon>Metazoa</taxon>
        <taxon>Spiralia</taxon>
        <taxon>Lophotrochozoa</taxon>
        <taxon>Mollusca</taxon>
        <taxon>Bivalvia</taxon>
        <taxon>Autobranchia</taxon>
        <taxon>Pteriomorphia</taxon>
        <taxon>Mytilida</taxon>
        <taxon>Mytiloidea</taxon>
        <taxon>Mytilidae</taxon>
        <taxon>Mytilinae</taxon>
        <taxon>Mytilus</taxon>
    </lineage>
</organism>
<dbReference type="Gene3D" id="3.30.160.60">
    <property type="entry name" value="Classic Zinc Finger"/>
    <property type="match status" value="1"/>
</dbReference>
<dbReference type="SMART" id="SM00336">
    <property type="entry name" value="BBOX"/>
    <property type="match status" value="2"/>
</dbReference>
<evidence type="ECO:0000256" key="1">
    <source>
        <dbReference type="PROSITE-ProRule" id="PRU00024"/>
    </source>
</evidence>
<accession>A0A6J8DNG1</accession>
<dbReference type="InterPro" id="IPR000315">
    <property type="entry name" value="Znf_B-box"/>
</dbReference>
<dbReference type="EMBL" id="CACVKT020007587">
    <property type="protein sequence ID" value="CAC5408684.1"/>
    <property type="molecule type" value="Genomic_DNA"/>
</dbReference>
<dbReference type="Pfam" id="PF00643">
    <property type="entry name" value="zf-B_box"/>
    <property type="match status" value="1"/>
</dbReference>
<reference evidence="3 4" key="1">
    <citation type="submission" date="2020-06" db="EMBL/GenBank/DDBJ databases">
        <authorList>
            <person name="Li R."/>
            <person name="Bekaert M."/>
        </authorList>
    </citation>
    <scope>NUCLEOTIDE SEQUENCE [LARGE SCALE GENOMIC DNA]</scope>
    <source>
        <strain evidence="4">wild</strain>
    </source>
</reference>
<sequence>MAQVSSFNCEICASGPGYYYCNQCDLMFCDGCKLSHLRTKITKNHKFLSYPNINPEGKQYCKEHYENCIFYCIECNTSICKRCAITKHSSHDLVENNLARMNQRFIFKEEFHIRCLKDEREAISHKPGIENRFEKPKFDARKDVLKVTHTVQFKRDKYSQLKTDESDEIGSKNQIQNCIGIICNGMYVECIIDKRLLTSMRYAKPNQVEWQHGEMKGVSEKIDKIKVGNKGSKTKKTVNSEFQLMVDVDVDNTVEHFKDAVRKGFGLCCRLILFKEGHQLSNENLHAGLSECIQHVNTNKNEDQQIKYLDTAKAISLEFTRRFFLKCNGKFKLKHVYLAFKCKCREKQNKINFCSNELFIIVEADDPISDLDDYFAGFCIKQQYNSRNSQSENTSLKHAESLYLTEKQESVSLEHGMSAEIAENYFNKHSNILAIVPAFLRSVNFESEINHSVRLEKCITFYCKYKGFIPIGEVHFPSEVLSIDGNIVKIDVTNGNFNLAMQRVGDSVESVQMRGTIGGFLKYYNKDCFMTCAHVVMGADSMISKKNHPLHRKDLSMFVRDQQGQLIKCGNAIRCIFEPGSSNQPGLDVAVIEFEGRQMMNVRDFVIDSYGNSRTCKYLDRDNKRIKTRKERMENSQDEVNKTVNVNIDFSEVVIDSGLSDGYLNDNYIDYELLTINRATQDIHAYGSTTRGGKHTVMFRNEEDIEIELQGLGQAAAVANGNVIFPIMIASQAHFQQVQTCLSSPKTFRMYNQLYLNIPLIQGDSGTGIYIQNYIQNGCLGMAIAFLNGNSVVTPMKTIFSKID</sequence>
<protein>
    <recommendedName>
        <fullName evidence="2">B box-type domain-containing protein</fullName>
    </recommendedName>
</protein>
<keyword evidence="1" id="KW-0863">Zinc-finger</keyword>
<evidence type="ECO:0000259" key="2">
    <source>
        <dbReference type="PROSITE" id="PS50119"/>
    </source>
</evidence>
<name>A0A6J8DNG1_MYTCO</name>
<feature type="domain" description="B box-type" evidence="2">
    <location>
        <begin position="4"/>
        <end position="50"/>
    </location>
</feature>